<evidence type="ECO:0000256" key="1">
    <source>
        <dbReference type="SAM" id="MobiDB-lite"/>
    </source>
</evidence>
<organism evidence="2 3">
    <name type="scientific">Setaria viridis</name>
    <name type="common">Green bristlegrass</name>
    <name type="synonym">Setaria italica subsp. viridis</name>
    <dbReference type="NCBI Taxonomy" id="4556"/>
    <lineage>
        <taxon>Eukaryota</taxon>
        <taxon>Viridiplantae</taxon>
        <taxon>Streptophyta</taxon>
        <taxon>Embryophyta</taxon>
        <taxon>Tracheophyta</taxon>
        <taxon>Spermatophyta</taxon>
        <taxon>Magnoliopsida</taxon>
        <taxon>Liliopsida</taxon>
        <taxon>Poales</taxon>
        <taxon>Poaceae</taxon>
        <taxon>PACMAD clade</taxon>
        <taxon>Panicoideae</taxon>
        <taxon>Panicodae</taxon>
        <taxon>Paniceae</taxon>
        <taxon>Cenchrinae</taxon>
        <taxon>Setaria</taxon>
    </lineage>
</organism>
<evidence type="ECO:0000313" key="2">
    <source>
        <dbReference type="EMBL" id="TKW37339.1"/>
    </source>
</evidence>
<dbReference type="Proteomes" id="UP000298652">
    <property type="component" value="Chromosome 1"/>
</dbReference>
<dbReference type="AlphaFoldDB" id="A0A4U6W8Y8"/>
<evidence type="ECO:0000313" key="3">
    <source>
        <dbReference type="Proteomes" id="UP000298652"/>
    </source>
</evidence>
<feature type="region of interest" description="Disordered" evidence="1">
    <location>
        <begin position="1"/>
        <end position="23"/>
    </location>
</feature>
<dbReference type="Gramene" id="TKW37339">
    <property type="protein sequence ID" value="TKW37339"/>
    <property type="gene ID" value="SEVIR_1G040550v2"/>
</dbReference>
<proteinExistence type="predicted"/>
<gene>
    <name evidence="2" type="ORF">SEVIR_1G040550v2</name>
</gene>
<keyword evidence="3" id="KW-1185">Reference proteome</keyword>
<accession>A0A4U6W8Y8</accession>
<dbReference type="EMBL" id="CM016552">
    <property type="protein sequence ID" value="TKW37339.1"/>
    <property type="molecule type" value="Genomic_DNA"/>
</dbReference>
<name>A0A4U6W8Y8_SETVI</name>
<protein>
    <submittedName>
        <fullName evidence="2">Uncharacterized protein</fullName>
    </submittedName>
</protein>
<sequence length="109" mass="11906">MGDSSSRGSLLAHSDRSSAARKFKSCSWRLRSVQAKGMSGKARAKKRVLLGTLFYKPCAATSYSCTSSVHCKKSMMLSPLQKRGSVGLFPVNISTRTTPKLYTSPEVDR</sequence>
<reference evidence="2" key="1">
    <citation type="submission" date="2019-03" db="EMBL/GenBank/DDBJ databases">
        <title>WGS assembly of Setaria viridis.</title>
        <authorList>
            <person name="Huang P."/>
            <person name="Jenkins J."/>
            <person name="Grimwood J."/>
            <person name="Barry K."/>
            <person name="Healey A."/>
            <person name="Mamidi S."/>
            <person name="Sreedasyam A."/>
            <person name="Shu S."/>
            <person name="Feldman M."/>
            <person name="Wu J."/>
            <person name="Yu Y."/>
            <person name="Chen C."/>
            <person name="Johnson J."/>
            <person name="Rokhsar D."/>
            <person name="Baxter I."/>
            <person name="Schmutz J."/>
            <person name="Brutnell T."/>
            <person name="Kellogg E."/>
        </authorList>
    </citation>
    <scope>NUCLEOTIDE SEQUENCE [LARGE SCALE GENOMIC DNA]</scope>
</reference>